<evidence type="ECO:0000313" key="2">
    <source>
        <dbReference type="EMBL" id="VEN60376.1"/>
    </source>
</evidence>
<dbReference type="SMART" id="SM00718">
    <property type="entry name" value="DM4_12"/>
    <property type="match status" value="1"/>
</dbReference>
<sequence>MGAREIVCLIAVLLPFVVDYADCDKLLSRRKRYLTFPEGASVTCAVCMTAQLWIQPPGIFTESIAWGLAYELPNDTQSFEDLIGSKYMIKRRNRRDLYNKMETILDSAGYDGRSCVLRSLCEASYRFLPKEDNILHHILKIIFRYPEGQVLSSEPDEHHIYHHAAQLGRKERDCSSMFYRCPFSLIDMALGEYSPYLT</sequence>
<organism evidence="2 3">
    <name type="scientific">Callosobruchus maculatus</name>
    <name type="common">Southern cowpea weevil</name>
    <name type="synonym">Pulse bruchid</name>
    <dbReference type="NCBI Taxonomy" id="64391"/>
    <lineage>
        <taxon>Eukaryota</taxon>
        <taxon>Metazoa</taxon>
        <taxon>Ecdysozoa</taxon>
        <taxon>Arthropoda</taxon>
        <taxon>Hexapoda</taxon>
        <taxon>Insecta</taxon>
        <taxon>Pterygota</taxon>
        <taxon>Neoptera</taxon>
        <taxon>Endopterygota</taxon>
        <taxon>Coleoptera</taxon>
        <taxon>Polyphaga</taxon>
        <taxon>Cucujiformia</taxon>
        <taxon>Chrysomeloidea</taxon>
        <taxon>Chrysomelidae</taxon>
        <taxon>Bruchinae</taxon>
        <taxon>Bruchini</taxon>
        <taxon>Callosobruchus</taxon>
    </lineage>
</organism>
<dbReference type="OrthoDB" id="8185446at2759"/>
<reference evidence="2 3" key="1">
    <citation type="submission" date="2019-01" db="EMBL/GenBank/DDBJ databases">
        <authorList>
            <person name="Sayadi A."/>
        </authorList>
    </citation>
    <scope>NUCLEOTIDE SEQUENCE [LARGE SCALE GENOMIC DNA]</scope>
</reference>
<dbReference type="PANTHER" id="PTHR21398">
    <property type="entry name" value="AGAP007094-PA"/>
    <property type="match status" value="1"/>
</dbReference>
<keyword evidence="1" id="KW-0732">Signal</keyword>
<dbReference type="InterPro" id="IPR006631">
    <property type="entry name" value="DM4_12"/>
</dbReference>
<feature type="chain" id="PRO_5024979643" evidence="1">
    <location>
        <begin position="24"/>
        <end position="198"/>
    </location>
</feature>
<dbReference type="Pfam" id="PF07841">
    <property type="entry name" value="DM4_12"/>
    <property type="match status" value="1"/>
</dbReference>
<protein>
    <submittedName>
        <fullName evidence="2">Uncharacterized protein</fullName>
    </submittedName>
</protein>
<dbReference type="PANTHER" id="PTHR21398:SF7">
    <property type="entry name" value="LP19941P"/>
    <property type="match status" value="1"/>
</dbReference>
<keyword evidence="3" id="KW-1185">Reference proteome</keyword>
<dbReference type="Proteomes" id="UP000410492">
    <property type="component" value="Unassembled WGS sequence"/>
</dbReference>
<gene>
    <name evidence="2" type="ORF">CALMAC_LOCUS18095</name>
</gene>
<dbReference type="AlphaFoldDB" id="A0A653DJJ3"/>
<name>A0A653DJJ3_CALMS</name>
<proteinExistence type="predicted"/>
<dbReference type="EMBL" id="CAACVG010012492">
    <property type="protein sequence ID" value="VEN60376.1"/>
    <property type="molecule type" value="Genomic_DNA"/>
</dbReference>
<evidence type="ECO:0000313" key="3">
    <source>
        <dbReference type="Proteomes" id="UP000410492"/>
    </source>
</evidence>
<feature type="signal peptide" evidence="1">
    <location>
        <begin position="1"/>
        <end position="23"/>
    </location>
</feature>
<accession>A0A653DJJ3</accession>
<evidence type="ECO:0000256" key="1">
    <source>
        <dbReference type="SAM" id="SignalP"/>
    </source>
</evidence>